<sequence length="89" mass="9490">MVKCVLRLSGGRLVSFFPSFPPPVLPLIIIFLIPHSSFLTLQHEWIIPRLPSQVPRSSPEDRSMGIATGQPRAGAPWGTTGSLGAGGAD</sequence>
<evidence type="ECO:0000256" key="2">
    <source>
        <dbReference type="SAM" id="Phobius"/>
    </source>
</evidence>
<feature type="transmembrane region" description="Helical" evidence="2">
    <location>
        <begin position="20"/>
        <end position="41"/>
    </location>
</feature>
<feature type="non-terminal residue" evidence="3">
    <location>
        <position position="89"/>
    </location>
</feature>
<dbReference type="AlphaFoldDB" id="A0A317UXI1"/>
<organism evidence="3 4">
    <name type="scientific">Aspergillus heteromorphus CBS 117.55</name>
    <dbReference type="NCBI Taxonomy" id="1448321"/>
    <lineage>
        <taxon>Eukaryota</taxon>
        <taxon>Fungi</taxon>
        <taxon>Dikarya</taxon>
        <taxon>Ascomycota</taxon>
        <taxon>Pezizomycotina</taxon>
        <taxon>Eurotiomycetes</taxon>
        <taxon>Eurotiomycetidae</taxon>
        <taxon>Eurotiales</taxon>
        <taxon>Aspergillaceae</taxon>
        <taxon>Aspergillus</taxon>
        <taxon>Aspergillus subgen. Circumdati</taxon>
    </lineage>
</organism>
<dbReference type="EMBL" id="MSFL01000043">
    <property type="protein sequence ID" value="PWY66743.1"/>
    <property type="molecule type" value="Genomic_DNA"/>
</dbReference>
<dbReference type="GeneID" id="37066570"/>
<evidence type="ECO:0000313" key="4">
    <source>
        <dbReference type="Proteomes" id="UP000247233"/>
    </source>
</evidence>
<keyword evidence="2" id="KW-0472">Membrane</keyword>
<keyword evidence="2" id="KW-0812">Transmembrane</keyword>
<evidence type="ECO:0000256" key="1">
    <source>
        <dbReference type="SAM" id="MobiDB-lite"/>
    </source>
</evidence>
<keyword evidence="4" id="KW-1185">Reference proteome</keyword>
<reference evidence="3 4" key="1">
    <citation type="submission" date="2016-12" db="EMBL/GenBank/DDBJ databases">
        <title>The genomes of Aspergillus section Nigri reveals drivers in fungal speciation.</title>
        <authorList>
            <consortium name="DOE Joint Genome Institute"/>
            <person name="Vesth T.C."/>
            <person name="Nybo J."/>
            <person name="Theobald S."/>
            <person name="Brandl J."/>
            <person name="Frisvad J.C."/>
            <person name="Nielsen K.F."/>
            <person name="Lyhne E.K."/>
            <person name="Kogle M.E."/>
            <person name="Kuo A."/>
            <person name="Riley R."/>
            <person name="Clum A."/>
            <person name="Nolan M."/>
            <person name="Lipzen A."/>
            <person name="Salamov A."/>
            <person name="Henrissat B."/>
            <person name="Wiebenga A."/>
            <person name="De Vries R.P."/>
            <person name="Grigoriev I.V."/>
            <person name="Mortensen U.H."/>
            <person name="Andersen M.R."/>
            <person name="Baker S.E."/>
        </authorList>
    </citation>
    <scope>NUCLEOTIDE SEQUENCE [LARGE SCALE GENOMIC DNA]</scope>
    <source>
        <strain evidence="3 4">CBS 117.55</strain>
    </source>
</reference>
<protein>
    <submittedName>
        <fullName evidence="3">Uncharacterized protein</fullName>
    </submittedName>
</protein>
<proteinExistence type="predicted"/>
<name>A0A317UXI1_9EURO</name>
<dbReference type="RefSeq" id="XP_025394873.1">
    <property type="nucleotide sequence ID" value="XM_025544333.1"/>
</dbReference>
<keyword evidence="2" id="KW-1133">Transmembrane helix</keyword>
<evidence type="ECO:0000313" key="3">
    <source>
        <dbReference type="EMBL" id="PWY66743.1"/>
    </source>
</evidence>
<dbReference type="VEuPathDB" id="FungiDB:BO70DRAFT_366434"/>
<comment type="caution">
    <text evidence="3">The sequence shown here is derived from an EMBL/GenBank/DDBJ whole genome shotgun (WGS) entry which is preliminary data.</text>
</comment>
<dbReference type="Proteomes" id="UP000247233">
    <property type="component" value="Unassembled WGS sequence"/>
</dbReference>
<accession>A0A317UXI1</accession>
<gene>
    <name evidence="3" type="ORF">BO70DRAFT_366434</name>
</gene>
<feature type="region of interest" description="Disordered" evidence="1">
    <location>
        <begin position="52"/>
        <end position="89"/>
    </location>
</feature>